<evidence type="ECO:0000313" key="2">
    <source>
        <dbReference type="Proteomes" id="UP000244890"/>
    </source>
</evidence>
<organism evidence="1 2">
    <name type="scientific">Helicobacter apodemus</name>
    <dbReference type="NCBI Taxonomy" id="135569"/>
    <lineage>
        <taxon>Bacteria</taxon>
        <taxon>Pseudomonadati</taxon>
        <taxon>Campylobacterota</taxon>
        <taxon>Epsilonproteobacteria</taxon>
        <taxon>Campylobacterales</taxon>
        <taxon>Helicobacteraceae</taxon>
        <taxon>Helicobacter</taxon>
    </lineage>
</organism>
<evidence type="ECO:0000313" key="1">
    <source>
        <dbReference type="EMBL" id="AWI34966.1"/>
    </source>
</evidence>
<accession>A0A2U8FFX4</accession>
<dbReference type="RefSeq" id="WP_108911725.1">
    <property type="nucleotide sequence ID" value="NZ_CP021886.1"/>
</dbReference>
<dbReference type="InterPro" id="IPR025833">
    <property type="entry name" value="GDYXXLXY"/>
</dbReference>
<dbReference type="OrthoDB" id="4868247at2"/>
<sequence length="171" mass="19843">MPKKFKIKWLFVACVLQFALIGAMFVVAYAPIAFGVEVKVIAKGYDPRDLLSGDFVRLDYRVKSPPNFRLEDFQKGVFVCLKEVESNLFSFEEVLPKPLKNRLCIKTTPPLYYRDFIPLVEIERYFVPQKEARAIQDLLANPNNQAIVTLKIFQEKARIVDLQVDLLKNYH</sequence>
<proteinExistence type="predicted"/>
<evidence type="ECO:0008006" key="3">
    <source>
        <dbReference type="Google" id="ProtNLM"/>
    </source>
</evidence>
<dbReference type="AlphaFoldDB" id="A0A2U8FFX4"/>
<protein>
    <recommendedName>
        <fullName evidence="3">GDYXXLXY domain-containing protein</fullName>
    </recommendedName>
</protein>
<dbReference type="KEGG" id="had:CDV25_09485"/>
<reference evidence="1 2" key="1">
    <citation type="submission" date="2017-06" db="EMBL/GenBank/DDBJ databases">
        <title>Complete genome of Helicobacter apodemus.</title>
        <authorList>
            <person name="Cho S."/>
        </authorList>
    </citation>
    <scope>NUCLEOTIDE SEQUENCE [LARGE SCALE GENOMIC DNA]</scope>
    <source>
        <strain evidence="2">SNUVETPUB-15-01</strain>
    </source>
</reference>
<dbReference type="Proteomes" id="UP000244890">
    <property type="component" value="Chromosome"/>
</dbReference>
<dbReference type="Pfam" id="PF14345">
    <property type="entry name" value="GDYXXLXY"/>
    <property type="match status" value="1"/>
</dbReference>
<dbReference type="EMBL" id="CP021886">
    <property type="protein sequence ID" value="AWI34966.1"/>
    <property type="molecule type" value="Genomic_DNA"/>
</dbReference>
<gene>
    <name evidence="1" type="ORF">CDV25_09485</name>
</gene>
<name>A0A2U8FFX4_9HELI</name>